<evidence type="ECO:0000313" key="2">
    <source>
        <dbReference type="Proteomes" id="UP000315289"/>
    </source>
</evidence>
<protein>
    <submittedName>
        <fullName evidence="1">Uncharacterized protein</fullName>
    </submittedName>
</protein>
<proteinExistence type="predicted"/>
<sequence length="53" mass="6184">MVSGVALNGDRYKWFYGRLLRKPSNFNWVIPNKLAGSGLLKTQRIRRDIASRY</sequence>
<evidence type="ECO:0000313" key="1">
    <source>
        <dbReference type="EMBL" id="TVP41024.1"/>
    </source>
</evidence>
<gene>
    <name evidence="1" type="ORF">NARC_50205</name>
</gene>
<accession>A0A557SWQ8</accession>
<dbReference type="AlphaFoldDB" id="A0A557SWQ8"/>
<name>A0A557SWQ8_9ARCH</name>
<dbReference type="Proteomes" id="UP000315289">
    <property type="component" value="Unassembled WGS sequence"/>
</dbReference>
<reference evidence="1 2" key="1">
    <citation type="journal article" date="2019" name="Front. Microbiol.">
        <title>Ammonia Oxidation by the Arctic Terrestrial Thaumarchaeote Candidatus Nitrosocosmicus arcticus Is Stimulated by Increasing Temperatures.</title>
        <authorList>
            <person name="Alves R.J.E."/>
            <person name="Kerou M."/>
            <person name="Zappe A."/>
            <person name="Bittner R."/>
            <person name="Abby S.S."/>
            <person name="Schmidt H.A."/>
            <person name="Pfeifer K."/>
            <person name="Schleper C."/>
        </authorList>
    </citation>
    <scope>NUCLEOTIDE SEQUENCE [LARGE SCALE GENOMIC DNA]</scope>
    <source>
        <strain evidence="1 2">Kfb</strain>
    </source>
</reference>
<keyword evidence="2" id="KW-1185">Reference proteome</keyword>
<comment type="caution">
    <text evidence="1">The sequence shown here is derived from an EMBL/GenBank/DDBJ whole genome shotgun (WGS) entry which is preliminary data.</text>
</comment>
<organism evidence="1 2">
    <name type="scientific">Candidatus Nitrosocosmicus arcticus</name>
    <dbReference type="NCBI Taxonomy" id="2035267"/>
    <lineage>
        <taxon>Archaea</taxon>
        <taxon>Nitrososphaerota</taxon>
        <taxon>Nitrososphaeria</taxon>
        <taxon>Nitrososphaerales</taxon>
        <taxon>Nitrososphaeraceae</taxon>
        <taxon>Candidatus Nitrosocosmicus</taxon>
    </lineage>
</organism>
<dbReference type="EMBL" id="VOAH01000005">
    <property type="protein sequence ID" value="TVP41024.1"/>
    <property type="molecule type" value="Genomic_DNA"/>
</dbReference>